<keyword evidence="3 7" id="KW-1003">Cell membrane</keyword>
<keyword evidence="10" id="KW-1185">Reference proteome</keyword>
<evidence type="ECO:0000256" key="2">
    <source>
        <dbReference type="ARBA" id="ARBA00010323"/>
    </source>
</evidence>
<dbReference type="InterPro" id="IPR051085">
    <property type="entry name" value="MB_O-acyltransferase"/>
</dbReference>
<accession>A0ABM9APY7</accession>
<keyword evidence="7 9" id="KW-0012">Acyltransferase</keyword>
<evidence type="ECO:0000313" key="9">
    <source>
        <dbReference type="EMBL" id="CAH0995977.1"/>
    </source>
</evidence>
<dbReference type="Proteomes" id="UP000837932">
    <property type="component" value="Unassembled WGS sequence"/>
</dbReference>
<evidence type="ECO:0000313" key="10">
    <source>
        <dbReference type="Proteomes" id="UP000837932"/>
    </source>
</evidence>
<dbReference type="InterPro" id="IPR028362">
    <property type="entry name" value="AlgI"/>
</dbReference>
<dbReference type="EC" id="2.3.1.-" evidence="9"/>
<name>A0ABM9APY7_9BACT</name>
<dbReference type="Pfam" id="PF03062">
    <property type="entry name" value="MBOAT"/>
    <property type="match status" value="1"/>
</dbReference>
<dbReference type="EMBL" id="CAKLPY010000002">
    <property type="protein sequence ID" value="CAH0995977.1"/>
    <property type="molecule type" value="Genomic_DNA"/>
</dbReference>
<keyword evidence="6 7" id="KW-0472">Membrane</keyword>
<organism evidence="9 10">
    <name type="scientific">Emticicia aquatica</name>
    <dbReference type="NCBI Taxonomy" id="1681835"/>
    <lineage>
        <taxon>Bacteria</taxon>
        <taxon>Pseudomonadati</taxon>
        <taxon>Bacteroidota</taxon>
        <taxon>Cytophagia</taxon>
        <taxon>Cytophagales</taxon>
        <taxon>Leadbetterellaceae</taxon>
        <taxon>Emticicia</taxon>
    </lineage>
</organism>
<feature type="transmembrane region" description="Helical" evidence="8">
    <location>
        <begin position="457"/>
        <end position="473"/>
    </location>
</feature>
<feature type="transmembrane region" description="Helical" evidence="8">
    <location>
        <begin position="5"/>
        <end position="22"/>
    </location>
</feature>
<feature type="transmembrane region" description="Helical" evidence="8">
    <location>
        <begin position="118"/>
        <end position="141"/>
    </location>
</feature>
<evidence type="ECO:0000256" key="1">
    <source>
        <dbReference type="ARBA" id="ARBA00004651"/>
    </source>
</evidence>
<dbReference type="PIRSF" id="PIRSF016636">
    <property type="entry name" value="AlgI_DltB"/>
    <property type="match status" value="1"/>
</dbReference>
<dbReference type="InterPro" id="IPR024194">
    <property type="entry name" value="Ac/AlaTfrase_AlgI/DltB"/>
</dbReference>
<keyword evidence="5 8" id="KW-1133">Transmembrane helix</keyword>
<dbReference type="PANTHER" id="PTHR13285:SF18">
    <property type="entry name" value="PROTEIN-CYSTEINE N-PALMITOYLTRANSFERASE RASP"/>
    <property type="match status" value="1"/>
</dbReference>
<proteinExistence type="inferred from homology"/>
<keyword evidence="4 8" id="KW-0812">Transmembrane</keyword>
<protein>
    <submittedName>
        <fullName evidence="9">Peptidoglycan O-acetyltransferase</fullName>
        <ecNumber evidence="9">2.3.1.-</ecNumber>
    </submittedName>
</protein>
<sequence length="483" mass="56263">MLFNSLNFAIFLPIVFILYWFFTSNNLKLQNILLLVSSYFFYACWNWMFLFLLIFSTLLDFYTGIKMSEAKDQNGKKFWFWLSISVNLGFLGVFKYYNFFATSFAEAVSNFGLQVSPWTLQVILPVGISFYTFHGLSYVIDIYKDRIKAERNLIDYSVFVSFFPLLVAGPIERATHLLPQIQKKRVFNYTQASDGLKQILWGLFKKIVIADHCAQYANLIFNNSADYSGSTLVLGALFFAFQIYGDFSGYSDIALGTARLFGIELLRNFAFPYFSRDIAEFWRRWHISLSAWFRDYLYIPLGGSKGGTWMKVRNTFIIFIVSGFWHGANWTFIIWGTLNAVYFLPLLLTNSNRNNLETVAQGKYFPTIRELLSMLITFSLTLLAWIFFRAASLQHALSYISEIFSSSLFTVPQLDDLYRALTTIMLVIGFVFVEWIGREQQYAIARLGLNWVRPLRWVIYSAIVFLIGMFMQTEETPFIYFQF</sequence>
<comment type="subcellular location">
    <subcellularLocation>
        <location evidence="1">Cell membrane</location>
        <topology evidence="1">Multi-pass membrane protein</topology>
    </subcellularLocation>
</comment>
<evidence type="ECO:0000256" key="7">
    <source>
        <dbReference type="PIRNR" id="PIRNR016636"/>
    </source>
</evidence>
<feature type="transmembrane region" description="Helical" evidence="8">
    <location>
        <begin position="78"/>
        <end position="98"/>
    </location>
</feature>
<dbReference type="PANTHER" id="PTHR13285">
    <property type="entry name" value="ACYLTRANSFERASE"/>
    <property type="match status" value="1"/>
</dbReference>
<comment type="similarity">
    <text evidence="2 7">Belongs to the membrane-bound acyltransferase family.</text>
</comment>
<evidence type="ECO:0000256" key="4">
    <source>
        <dbReference type="ARBA" id="ARBA00022692"/>
    </source>
</evidence>
<dbReference type="RefSeq" id="WP_238806551.1">
    <property type="nucleotide sequence ID" value="NZ_CAKLPY010000002.1"/>
</dbReference>
<dbReference type="GO" id="GO:0016746">
    <property type="term" value="F:acyltransferase activity"/>
    <property type="evidence" value="ECO:0007669"/>
    <property type="project" value="UniProtKB-KW"/>
</dbReference>
<feature type="transmembrane region" description="Helical" evidence="8">
    <location>
        <begin position="371"/>
        <end position="388"/>
    </location>
</feature>
<reference evidence="9" key="1">
    <citation type="submission" date="2021-12" db="EMBL/GenBank/DDBJ databases">
        <authorList>
            <person name="Rodrigo-Torres L."/>
            <person name="Arahal R. D."/>
            <person name="Lucena T."/>
        </authorList>
    </citation>
    <scope>NUCLEOTIDE SEQUENCE</scope>
    <source>
        <strain evidence="9">CECT 8858</strain>
    </source>
</reference>
<dbReference type="InterPro" id="IPR004299">
    <property type="entry name" value="MBOAT_fam"/>
</dbReference>
<feature type="transmembrane region" description="Helical" evidence="8">
    <location>
        <begin position="34"/>
        <end position="58"/>
    </location>
</feature>
<feature type="transmembrane region" description="Helical" evidence="8">
    <location>
        <begin position="227"/>
        <end position="245"/>
    </location>
</feature>
<evidence type="ECO:0000256" key="3">
    <source>
        <dbReference type="ARBA" id="ARBA00022475"/>
    </source>
</evidence>
<gene>
    <name evidence="9" type="primary">patA_4</name>
    <name evidence="9" type="ORF">EMA8858_02105</name>
</gene>
<evidence type="ECO:0000256" key="6">
    <source>
        <dbReference type="ARBA" id="ARBA00023136"/>
    </source>
</evidence>
<keyword evidence="7 9" id="KW-0808">Transferase</keyword>
<dbReference type="PIRSF" id="PIRSF500217">
    <property type="entry name" value="AlgI"/>
    <property type="match status" value="1"/>
</dbReference>
<comment type="caution">
    <text evidence="9">The sequence shown here is derived from an EMBL/GenBank/DDBJ whole genome shotgun (WGS) entry which is preliminary data.</text>
</comment>
<feature type="transmembrane region" description="Helical" evidence="8">
    <location>
        <begin position="332"/>
        <end position="350"/>
    </location>
</feature>
<evidence type="ECO:0000256" key="5">
    <source>
        <dbReference type="ARBA" id="ARBA00022989"/>
    </source>
</evidence>
<evidence type="ECO:0000256" key="8">
    <source>
        <dbReference type="SAM" id="Phobius"/>
    </source>
</evidence>
<feature type="transmembrane region" description="Helical" evidence="8">
    <location>
        <begin position="417"/>
        <end position="436"/>
    </location>
</feature>